<accession>A0A6J7GV72</accession>
<sequence>MAAAEDVARHLVMAGRVMDDDPQTALLHARAARRRAGRVAAVREAVGIAAYLCEEWTEALSELRAVRRMTGTNEVVPMLADCERALGRPERALDLLAGVTGTISNELAIELLLVQAGARSDLGQDAAALALLRGPAEKAKGKGSHVARLRYAYADILLDSGDTAGAAAWFARALDADVDSVTDASERVEDLLGVVYEDLDEGEEETDESLESGSTSE</sequence>
<protein>
    <submittedName>
        <fullName evidence="2">Unannotated protein</fullName>
    </submittedName>
</protein>
<dbReference type="EMBL" id="CAFBMR010000022">
    <property type="protein sequence ID" value="CAB4910668.1"/>
    <property type="molecule type" value="Genomic_DNA"/>
</dbReference>
<organism evidence="2">
    <name type="scientific">freshwater metagenome</name>
    <dbReference type="NCBI Taxonomy" id="449393"/>
    <lineage>
        <taxon>unclassified sequences</taxon>
        <taxon>metagenomes</taxon>
        <taxon>ecological metagenomes</taxon>
    </lineage>
</organism>
<proteinExistence type="predicted"/>
<dbReference type="AlphaFoldDB" id="A0A6J7GV72"/>
<feature type="region of interest" description="Disordered" evidence="1">
    <location>
        <begin position="197"/>
        <end position="217"/>
    </location>
</feature>
<gene>
    <name evidence="2" type="ORF">UFOPK3610_00771</name>
</gene>
<dbReference type="InterPro" id="IPR011990">
    <property type="entry name" value="TPR-like_helical_dom_sf"/>
</dbReference>
<name>A0A6J7GV72_9ZZZZ</name>
<evidence type="ECO:0000313" key="2">
    <source>
        <dbReference type="EMBL" id="CAB4910668.1"/>
    </source>
</evidence>
<dbReference type="SUPFAM" id="SSF48452">
    <property type="entry name" value="TPR-like"/>
    <property type="match status" value="1"/>
</dbReference>
<reference evidence="2" key="1">
    <citation type="submission" date="2020-05" db="EMBL/GenBank/DDBJ databases">
        <authorList>
            <person name="Chiriac C."/>
            <person name="Salcher M."/>
            <person name="Ghai R."/>
            <person name="Kavagutti S V."/>
        </authorList>
    </citation>
    <scope>NUCLEOTIDE SEQUENCE</scope>
</reference>
<evidence type="ECO:0000256" key="1">
    <source>
        <dbReference type="SAM" id="MobiDB-lite"/>
    </source>
</evidence>
<feature type="compositionally biased region" description="Acidic residues" evidence="1">
    <location>
        <begin position="197"/>
        <end position="210"/>
    </location>
</feature>
<dbReference type="Gene3D" id="1.25.40.10">
    <property type="entry name" value="Tetratricopeptide repeat domain"/>
    <property type="match status" value="1"/>
</dbReference>